<accession>A0ABS7BZF7</accession>
<feature type="compositionally biased region" description="Polar residues" evidence="1">
    <location>
        <begin position="1"/>
        <end position="19"/>
    </location>
</feature>
<dbReference type="Proteomes" id="UP001519887">
    <property type="component" value="Unassembled WGS sequence"/>
</dbReference>
<evidence type="ECO:0000256" key="1">
    <source>
        <dbReference type="SAM" id="MobiDB-lite"/>
    </source>
</evidence>
<name>A0ABS7BZF7_9BACL</name>
<keyword evidence="2" id="KW-1133">Transmembrane helix</keyword>
<protein>
    <submittedName>
        <fullName evidence="4">Phosphodiester glycosidase family protein</fullName>
    </submittedName>
</protein>
<feature type="transmembrane region" description="Helical" evidence="2">
    <location>
        <begin position="36"/>
        <end position="60"/>
    </location>
</feature>
<dbReference type="GO" id="GO:0016798">
    <property type="term" value="F:hydrolase activity, acting on glycosyl bonds"/>
    <property type="evidence" value="ECO:0007669"/>
    <property type="project" value="UniProtKB-KW"/>
</dbReference>
<evidence type="ECO:0000256" key="2">
    <source>
        <dbReference type="SAM" id="Phobius"/>
    </source>
</evidence>
<evidence type="ECO:0000313" key="5">
    <source>
        <dbReference type="Proteomes" id="UP001519887"/>
    </source>
</evidence>
<organism evidence="4 5">
    <name type="scientific">Paenibacillus sepulcri</name>
    <dbReference type="NCBI Taxonomy" id="359917"/>
    <lineage>
        <taxon>Bacteria</taxon>
        <taxon>Bacillati</taxon>
        <taxon>Bacillota</taxon>
        <taxon>Bacilli</taxon>
        <taxon>Bacillales</taxon>
        <taxon>Paenibacillaceae</taxon>
        <taxon>Paenibacillus</taxon>
    </lineage>
</organism>
<keyword evidence="2" id="KW-0812">Transmembrane</keyword>
<dbReference type="PANTHER" id="PTHR40446">
    <property type="entry name" value="N-ACETYLGLUCOSAMINE-1-PHOSPHODIESTER ALPHA-N-ACETYLGLUCOSAMINIDASE"/>
    <property type="match status" value="1"/>
</dbReference>
<proteinExistence type="predicted"/>
<keyword evidence="5" id="KW-1185">Reference proteome</keyword>
<comment type="caution">
    <text evidence="4">The sequence shown here is derived from an EMBL/GenBank/DDBJ whole genome shotgun (WGS) entry which is preliminary data.</text>
</comment>
<feature type="non-terminal residue" evidence="4">
    <location>
        <position position="267"/>
    </location>
</feature>
<dbReference type="EMBL" id="JAHZIK010000145">
    <property type="protein sequence ID" value="MBW7454029.1"/>
    <property type="molecule type" value="Genomic_DNA"/>
</dbReference>
<dbReference type="InterPro" id="IPR018711">
    <property type="entry name" value="NAGPA"/>
</dbReference>
<dbReference type="PANTHER" id="PTHR40446:SF2">
    <property type="entry name" value="N-ACETYLGLUCOSAMINE-1-PHOSPHODIESTER ALPHA-N-ACETYLGLUCOSAMINIDASE"/>
    <property type="match status" value="1"/>
</dbReference>
<evidence type="ECO:0000313" key="4">
    <source>
        <dbReference type="EMBL" id="MBW7454029.1"/>
    </source>
</evidence>
<feature type="region of interest" description="Disordered" evidence="1">
    <location>
        <begin position="1"/>
        <end position="31"/>
    </location>
</feature>
<dbReference type="Pfam" id="PF09992">
    <property type="entry name" value="NAGPA"/>
    <property type="match status" value="1"/>
</dbReference>
<sequence length="267" mass="29158">MNTKISTSRASSNRKTSPTRSAAPSRKRARKRKSRFARIAGYLLLTAFLAGITGLGWMFFTESGNNFRYLVADTLITTQHRHWAKYIIGQKALDQRVQDYQNRFNQMGEERDSHTIQLPAGTGDQSGQAEQKPLVQIETISGPSYKGYLMIVNDPTKIRLGVPEKAGKGEKVSSMVKRTGAIAGVNGGGFADPNWQGNGFQPIGLVISQGKVYYEDLGGKKSTQIVGIDGKGKMIAGKYSLAEIQSMGVKEAVTFQPRIIVNGKGLI</sequence>
<evidence type="ECO:0000259" key="3">
    <source>
        <dbReference type="Pfam" id="PF09992"/>
    </source>
</evidence>
<keyword evidence="4" id="KW-0378">Hydrolase</keyword>
<keyword evidence="4" id="KW-0326">Glycosidase</keyword>
<reference evidence="4 5" key="1">
    <citation type="submission" date="2021-07" db="EMBL/GenBank/DDBJ databases">
        <title>Paenibacillus radiodurans sp. nov., isolated from the southeastern edge of Tengger Desert.</title>
        <authorList>
            <person name="Zhang G."/>
        </authorList>
    </citation>
    <scope>NUCLEOTIDE SEQUENCE [LARGE SCALE GENOMIC DNA]</scope>
    <source>
        <strain evidence="4 5">CCM 7311</strain>
    </source>
</reference>
<gene>
    <name evidence="4" type="ORF">K0U00_08255</name>
</gene>
<feature type="domain" description="Phosphodiester glycosidase" evidence="3">
    <location>
        <begin position="180"/>
        <end position="264"/>
    </location>
</feature>
<keyword evidence="2" id="KW-0472">Membrane</keyword>